<dbReference type="KEGG" id="pswu:SY83_21815"/>
<dbReference type="Proteomes" id="UP000076927">
    <property type="component" value="Chromosome"/>
</dbReference>
<proteinExistence type="predicted"/>
<reference evidence="1 2" key="1">
    <citation type="submission" date="2015-01" db="EMBL/GenBank/DDBJ databases">
        <title>Paenibacillus swuensis/DY6/whole genome sequencing.</title>
        <authorList>
            <person name="Kim M.K."/>
            <person name="Srinivasan S."/>
            <person name="Lee J.-J."/>
        </authorList>
    </citation>
    <scope>NUCLEOTIDE SEQUENCE [LARGE SCALE GENOMIC DNA]</scope>
    <source>
        <strain evidence="1 2">DY6</strain>
    </source>
</reference>
<protein>
    <recommendedName>
        <fullName evidence="3">Phosphoribosylglycinamide formyltransferase</fullName>
    </recommendedName>
</protein>
<dbReference type="AlphaFoldDB" id="A0A172TN52"/>
<dbReference type="InterPro" id="IPR038056">
    <property type="entry name" value="YjbR-like_sf"/>
</dbReference>
<dbReference type="OrthoDB" id="277063at2"/>
<dbReference type="PATRIC" id="fig|1178515.4.peg.4422"/>
<keyword evidence="2" id="KW-1185">Reference proteome</keyword>
<dbReference type="SUPFAM" id="SSF142906">
    <property type="entry name" value="YjbR-like"/>
    <property type="match status" value="1"/>
</dbReference>
<dbReference type="STRING" id="1178515.SY83_21815"/>
<gene>
    <name evidence="1" type="ORF">SY83_21815</name>
</gene>
<dbReference type="Gene3D" id="3.90.1150.30">
    <property type="match status" value="1"/>
</dbReference>
<dbReference type="EMBL" id="CP011388">
    <property type="protein sequence ID" value="ANE48481.1"/>
    <property type="molecule type" value="Genomic_DNA"/>
</dbReference>
<evidence type="ECO:0008006" key="3">
    <source>
        <dbReference type="Google" id="ProtNLM"/>
    </source>
</evidence>
<sequence>METERLITTDKGLRLLARIRTICMALPETEEKIDGFGHTSFRVQDKPYVMMGQTGDVANLHLKTDKETQSLLLAREDDAYRMTPYIGRHGWVTAVHADPDADAAVWYELTELITEAYLRTAPKRLRNSFLRS</sequence>
<dbReference type="RefSeq" id="WP_068610393.1">
    <property type="nucleotide sequence ID" value="NZ_CP011388.1"/>
</dbReference>
<name>A0A172TN52_9BACL</name>
<evidence type="ECO:0000313" key="1">
    <source>
        <dbReference type="EMBL" id="ANE48481.1"/>
    </source>
</evidence>
<evidence type="ECO:0000313" key="2">
    <source>
        <dbReference type="Proteomes" id="UP000076927"/>
    </source>
</evidence>
<accession>A0A172TN52</accession>
<dbReference type="Pfam" id="PF04237">
    <property type="entry name" value="YjbR"/>
    <property type="match status" value="1"/>
</dbReference>
<organism evidence="1 2">
    <name type="scientific">Paenibacillus swuensis</name>
    <dbReference type="NCBI Taxonomy" id="1178515"/>
    <lineage>
        <taxon>Bacteria</taxon>
        <taxon>Bacillati</taxon>
        <taxon>Bacillota</taxon>
        <taxon>Bacilli</taxon>
        <taxon>Bacillales</taxon>
        <taxon>Paenibacillaceae</taxon>
        <taxon>Paenibacillus</taxon>
    </lineage>
</organism>
<dbReference type="InterPro" id="IPR058532">
    <property type="entry name" value="YjbR/MT2646/Rv2570-like"/>
</dbReference>